<protein>
    <recommendedName>
        <fullName evidence="5">YceG-like family protein</fullName>
    </recommendedName>
</protein>
<accession>A0A1I2PBH8</accession>
<gene>
    <name evidence="3" type="ORF">SAMN02982927_00710</name>
</gene>
<feature type="compositionally biased region" description="Basic and acidic residues" evidence="1">
    <location>
        <begin position="77"/>
        <end position="106"/>
    </location>
</feature>
<dbReference type="AlphaFoldDB" id="A0A1I2PBH8"/>
<dbReference type="STRING" id="269670.SAMN02982927_00710"/>
<keyword evidence="2" id="KW-1133">Transmembrane helix</keyword>
<keyword evidence="4" id="KW-1185">Reference proteome</keyword>
<organism evidence="3 4">
    <name type="scientific">Sporolactobacillus nakayamae</name>
    <dbReference type="NCBI Taxonomy" id="269670"/>
    <lineage>
        <taxon>Bacteria</taxon>
        <taxon>Bacillati</taxon>
        <taxon>Bacillota</taxon>
        <taxon>Bacilli</taxon>
        <taxon>Bacillales</taxon>
        <taxon>Sporolactobacillaceae</taxon>
        <taxon>Sporolactobacillus</taxon>
    </lineage>
</organism>
<feature type="transmembrane region" description="Helical" evidence="2">
    <location>
        <begin position="12"/>
        <end position="31"/>
    </location>
</feature>
<evidence type="ECO:0000313" key="4">
    <source>
        <dbReference type="Proteomes" id="UP000198752"/>
    </source>
</evidence>
<dbReference type="Gene3D" id="3.30.1490.480">
    <property type="entry name" value="Endolytic murein transglycosylase"/>
    <property type="match status" value="1"/>
</dbReference>
<name>A0A1I2PBH8_9BACL</name>
<reference evidence="4" key="1">
    <citation type="submission" date="2016-10" db="EMBL/GenBank/DDBJ databases">
        <authorList>
            <person name="Varghese N."/>
            <person name="Submissions S."/>
        </authorList>
    </citation>
    <scope>NUCLEOTIDE SEQUENCE [LARGE SCALE GENOMIC DNA]</scope>
    <source>
        <strain evidence="4">ATCC 700379</strain>
    </source>
</reference>
<proteinExistence type="predicted"/>
<dbReference type="Proteomes" id="UP000198752">
    <property type="component" value="Unassembled WGS sequence"/>
</dbReference>
<keyword evidence="2" id="KW-0472">Membrane</keyword>
<evidence type="ECO:0008006" key="5">
    <source>
        <dbReference type="Google" id="ProtNLM"/>
    </source>
</evidence>
<keyword evidence="2" id="KW-0812">Transmembrane</keyword>
<sequence>MNAVTKNELRGFATGILLTCAVFAFFYYLVFNQGEQKPAKNVVKQTPLTEATVTQYLAGHHRKAIDLDAYNQWQNDTKKATEQAGKEKTTTDNDSKKKEKTPEKSTKKTTYKLHIKSGMTPGDISSELVSAKILKSSQKHSFDSYLQKNKLEKYVQLGTFSVSSDMSIPKLAQVITKNHSN</sequence>
<evidence type="ECO:0000313" key="3">
    <source>
        <dbReference type="EMBL" id="SFG11006.1"/>
    </source>
</evidence>
<evidence type="ECO:0000256" key="2">
    <source>
        <dbReference type="SAM" id="Phobius"/>
    </source>
</evidence>
<feature type="region of interest" description="Disordered" evidence="1">
    <location>
        <begin position="77"/>
        <end position="109"/>
    </location>
</feature>
<dbReference type="EMBL" id="FOOY01000004">
    <property type="protein sequence ID" value="SFG11006.1"/>
    <property type="molecule type" value="Genomic_DNA"/>
</dbReference>
<evidence type="ECO:0000256" key="1">
    <source>
        <dbReference type="SAM" id="MobiDB-lite"/>
    </source>
</evidence>